<keyword evidence="5" id="KW-1185">Reference proteome</keyword>
<protein>
    <submittedName>
        <fullName evidence="6">Uncharacterized protein LOC111124920 isoform X1</fullName>
    </submittedName>
    <submittedName>
        <fullName evidence="7">Uncharacterized protein LOC111124920 isoform X2</fullName>
    </submittedName>
</protein>
<dbReference type="Proteomes" id="UP000694844">
    <property type="component" value="Chromosome 3"/>
</dbReference>
<dbReference type="InterPro" id="IPR003582">
    <property type="entry name" value="ShKT_dom"/>
</dbReference>
<dbReference type="PANTHER" id="PTHR22917:SF6">
    <property type="entry name" value="EG:8D8.2 PROTEIN-RELATED"/>
    <property type="match status" value="1"/>
</dbReference>
<accession>A0A8B8D731</accession>
<feature type="compositionally biased region" description="Low complexity" evidence="2">
    <location>
        <begin position="387"/>
        <end position="421"/>
    </location>
</feature>
<dbReference type="OrthoDB" id="6088067at2759"/>
<reference evidence="6 7" key="1">
    <citation type="submission" date="2025-04" db="UniProtKB">
        <authorList>
            <consortium name="RefSeq"/>
        </authorList>
    </citation>
    <scope>IDENTIFICATION</scope>
    <source>
        <tissue evidence="6 7">Whole sample</tissue>
    </source>
</reference>
<dbReference type="GeneID" id="111124920"/>
<evidence type="ECO:0000256" key="2">
    <source>
        <dbReference type="SAM" id="MobiDB-lite"/>
    </source>
</evidence>
<organism evidence="5 6">
    <name type="scientific">Crassostrea virginica</name>
    <name type="common">Eastern oyster</name>
    <dbReference type="NCBI Taxonomy" id="6565"/>
    <lineage>
        <taxon>Eukaryota</taxon>
        <taxon>Metazoa</taxon>
        <taxon>Spiralia</taxon>
        <taxon>Lophotrochozoa</taxon>
        <taxon>Mollusca</taxon>
        <taxon>Bivalvia</taxon>
        <taxon>Autobranchia</taxon>
        <taxon>Pteriomorphia</taxon>
        <taxon>Ostreida</taxon>
        <taxon>Ostreoidea</taxon>
        <taxon>Ostreidae</taxon>
        <taxon>Crassostrea</taxon>
    </lineage>
</organism>
<name>A0A8B8D731_CRAVI</name>
<dbReference type="InterPro" id="IPR051298">
    <property type="entry name" value="Heme_transport/Cell_adhesion"/>
</dbReference>
<feature type="region of interest" description="Disordered" evidence="2">
    <location>
        <begin position="180"/>
        <end position="216"/>
    </location>
</feature>
<proteinExistence type="predicted"/>
<feature type="domain" description="ShKT" evidence="4">
    <location>
        <begin position="472"/>
        <end position="511"/>
    </location>
</feature>
<evidence type="ECO:0000313" key="7">
    <source>
        <dbReference type="RefSeq" id="XP_022323934.1"/>
    </source>
</evidence>
<dbReference type="PROSITE" id="PS51670">
    <property type="entry name" value="SHKT"/>
    <property type="match status" value="1"/>
</dbReference>
<feature type="region of interest" description="Disordered" evidence="2">
    <location>
        <begin position="385"/>
        <end position="421"/>
    </location>
</feature>
<evidence type="ECO:0000313" key="6">
    <source>
        <dbReference type="RefSeq" id="XP_022323933.1"/>
    </source>
</evidence>
<feature type="chain" id="PRO_5044666245" evidence="3">
    <location>
        <begin position="17"/>
        <end position="640"/>
    </location>
</feature>
<dbReference type="AlphaFoldDB" id="A0A8B8D731"/>
<comment type="caution">
    <text evidence="1">Lacks conserved residue(s) required for the propagation of feature annotation.</text>
</comment>
<dbReference type="RefSeq" id="XP_022323934.1">
    <property type="nucleotide sequence ID" value="XM_022468226.1"/>
</dbReference>
<feature type="signal peptide" evidence="3">
    <location>
        <begin position="1"/>
        <end position="16"/>
    </location>
</feature>
<dbReference type="RefSeq" id="XP_022323933.1">
    <property type="nucleotide sequence ID" value="XM_022468225.1"/>
</dbReference>
<keyword evidence="3" id="KW-0732">Signal</keyword>
<gene>
    <name evidence="6 7" type="primary">LOC111124920</name>
</gene>
<sequence length="640" mass="69090">MLSAVVWISLIGISLSGHNVPLITCPTCENHVCDLSSLVQCEVCEIHIPHSDQPPQDVKCVHAGHCRADNHHHCCSTEACVESIFGKIGGTTIQAMSHAAASFAGCPHCHGGTCDFINRDICFMCKFDLHDGHLPHVHCMKEHEHCVANQNTLCCKDESCVAKAFGSYYVQSHHSSSHNAIHTTTASSTTPVETSPSNTNSSSSTRPPTSAASTTTNHITEASSIKGGGHNVALITCPTCNHHVCDLSSLVQCEFCDIHVPHSDQPPVDAKCVQAGHCHVDKHHHCCSTEACVESFFGKIGGTTIQTMPHAAGSTVCPHCTKDHGCTFESCENCLYRSPAGHLPQFKGCVPKGHQECNHHDNKCCNDSSCIYELFGQLYLTTPSQRPPSSTHVVQSTTPVPTSKSTTTAVTTQRTTQTSATSDHNLTVATSTYPAVTTVFSPTTPAVSPTETTTLMLNITQPSTTKNASHNCIDEIEHCALYQSMGACHALPQQQDQYEVAFKCQKTCDRCHETYHPLTTLPTTIGTTRAPLNCQVCGDYENNNPCSTASIYLGSSVPCPAGSYCMTDIIEEGGNTKTYKRCVNETVCKTLWLAQTSDQDQCIQYGTAVTSGDFSCHFCCIFDKCNRGLIPEKSSFYTVS</sequence>
<evidence type="ECO:0000259" key="4">
    <source>
        <dbReference type="PROSITE" id="PS51670"/>
    </source>
</evidence>
<evidence type="ECO:0000256" key="1">
    <source>
        <dbReference type="PROSITE-ProRule" id="PRU01005"/>
    </source>
</evidence>
<evidence type="ECO:0000256" key="3">
    <source>
        <dbReference type="SAM" id="SignalP"/>
    </source>
</evidence>
<evidence type="ECO:0000313" key="5">
    <source>
        <dbReference type="Proteomes" id="UP000694844"/>
    </source>
</evidence>
<dbReference type="KEGG" id="cvn:111124920"/>
<dbReference type="PANTHER" id="PTHR22917">
    <property type="entry name" value="HEMOPEXIN DOMAIN-CONTAINING PROTEIN"/>
    <property type="match status" value="1"/>
</dbReference>